<dbReference type="SMART" id="SM00066">
    <property type="entry name" value="GAL4"/>
    <property type="match status" value="1"/>
</dbReference>
<feature type="region of interest" description="Disordered" evidence="6">
    <location>
        <begin position="578"/>
        <end position="614"/>
    </location>
</feature>
<feature type="compositionally biased region" description="Polar residues" evidence="6">
    <location>
        <begin position="578"/>
        <end position="590"/>
    </location>
</feature>
<feature type="domain" description="Zn(2)-C6 fungal-type" evidence="7">
    <location>
        <begin position="16"/>
        <end position="46"/>
    </location>
</feature>
<dbReference type="GO" id="GO:0003677">
    <property type="term" value="F:DNA binding"/>
    <property type="evidence" value="ECO:0007669"/>
    <property type="project" value="UniProtKB-KW"/>
</dbReference>
<dbReference type="Gene3D" id="4.10.240.10">
    <property type="entry name" value="Zn(2)-C6 fungal-type DNA-binding domain"/>
    <property type="match status" value="1"/>
</dbReference>
<dbReference type="STRING" id="264951.A0A443HZ47"/>
<proteinExistence type="predicted"/>
<comment type="caution">
    <text evidence="8">The sequence shown here is derived from an EMBL/GenBank/DDBJ whole genome shotgun (WGS) entry which is preliminary data.</text>
</comment>
<evidence type="ECO:0000313" key="9">
    <source>
        <dbReference type="Proteomes" id="UP000283841"/>
    </source>
</evidence>
<dbReference type="EMBL" id="RCNU01000003">
    <property type="protein sequence ID" value="RWQ97043.1"/>
    <property type="molecule type" value="Genomic_DNA"/>
</dbReference>
<evidence type="ECO:0000256" key="5">
    <source>
        <dbReference type="ARBA" id="ARBA00023242"/>
    </source>
</evidence>
<evidence type="ECO:0000256" key="6">
    <source>
        <dbReference type="SAM" id="MobiDB-lite"/>
    </source>
</evidence>
<dbReference type="GeneID" id="39595496"/>
<dbReference type="Pfam" id="PF00172">
    <property type="entry name" value="Zn_clus"/>
    <property type="match status" value="1"/>
</dbReference>
<sequence>MSESESASKRQRIGQACDHCRKRKSKCDGKQPTCSVCSLFKRNCAYRNAKKRGLPSGYVRGLEALLGLCKQHIPNCEYVIQALIRSSHGGAKFHDAEFLDYAADIWRKSQTARELEHILSIRNDETTQPTTVETADLPPFEMFPRPADQPRTPDALQQNNETTSAQSHGFEKYKELETLSPVIFPENTPDLVDFYFRTTHCWFPIVERRDILRIMCEDNTTNNLSIEDEGHRLCLWAIVAYSTAFREVISDYSGSTNPEHIQIYVRFRLALHHEAYGVGHVQAILIIILLYLIRGHLSAAWMLMAQASGILRAVEDADAQKSERHRHVWHGCAYIDKLLSIVLRKDAFLSHVSNIHLQELDQNGVDEWELWAPPVAEKENGVQRHERKPLRVLSTFNLLTQLMGKLPSIYEGALEADHLEERIKDLQIWYSTLGKHHQLRENSNPPLLTLHLSYNFVLLSFFRENCEIRHHLVPLMEETLHSTYTMLVQYLNLTEISGASGLLICFGFQAQSCLQTCGHLLPTQVHSLLRHRYTLILESLNRHYDGNRNEFVQPGTSQGYYASSTEQNPEVRSGITTSAINHPRTTGNSIVSPGSAAASVPGSDDHGSSGTTTLESTNDFYLDSLYDDMLSIFPTGRYDDEADQFAQNLGFLTNDIDTNPFTFPFTQQKL</sequence>
<dbReference type="Pfam" id="PF04082">
    <property type="entry name" value="Fungal_trans"/>
    <property type="match status" value="1"/>
</dbReference>
<dbReference type="CDD" id="cd00067">
    <property type="entry name" value="GAL4"/>
    <property type="match status" value="1"/>
</dbReference>
<organism evidence="8 9">
    <name type="scientific">Byssochlamys spectabilis</name>
    <name type="common">Paecilomyces variotii</name>
    <dbReference type="NCBI Taxonomy" id="264951"/>
    <lineage>
        <taxon>Eukaryota</taxon>
        <taxon>Fungi</taxon>
        <taxon>Dikarya</taxon>
        <taxon>Ascomycota</taxon>
        <taxon>Pezizomycotina</taxon>
        <taxon>Eurotiomycetes</taxon>
        <taxon>Eurotiomycetidae</taxon>
        <taxon>Eurotiales</taxon>
        <taxon>Thermoascaceae</taxon>
        <taxon>Paecilomyces</taxon>
    </lineage>
</organism>
<dbReference type="AlphaFoldDB" id="A0A443HZ47"/>
<dbReference type="RefSeq" id="XP_028486688.1">
    <property type="nucleotide sequence ID" value="XM_028626219.1"/>
</dbReference>
<dbReference type="GO" id="GO:0006351">
    <property type="term" value="P:DNA-templated transcription"/>
    <property type="evidence" value="ECO:0007669"/>
    <property type="project" value="InterPro"/>
</dbReference>
<keyword evidence="9" id="KW-1185">Reference proteome</keyword>
<feature type="compositionally biased region" description="Polar residues" evidence="6">
    <location>
        <begin position="155"/>
        <end position="167"/>
    </location>
</feature>
<dbReference type="SUPFAM" id="SSF57701">
    <property type="entry name" value="Zn2/Cys6 DNA-binding domain"/>
    <property type="match status" value="1"/>
</dbReference>
<dbReference type="InterPro" id="IPR036864">
    <property type="entry name" value="Zn2-C6_fun-type_DNA-bd_sf"/>
</dbReference>
<evidence type="ECO:0000313" key="8">
    <source>
        <dbReference type="EMBL" id="RWQ97043.1"/>
    </source>
</evidence>
<name>A0A443HZ47_BYSSP</name>
<dbReference type="Proteomes" id="UP000283841">
    <property type="component" value="Unassembled WGS sequence"/>
</dbReference>
<evidence type="ECO:0000256" key="2">
    <source>
        <dbReference type="ARBA" id="ARBA00023015"/>
    </source>
</evidence>
<protein>
    <recommendedName>
        <fullName evidence="7">Zn(2)-C6 fungal-type domain-containing protein</fullName>
    </recommendedName>
</protein>
<keyword evidence="4" id="KW-0804">Transcription</keyword>
<feature type="region of interest" description="Disordered" evidence="6">
    <location>
        <begin position="145"/>
        <end position="169"/>
    </location>
</feature>
<feature type="compositionally biased region" description="Low complexity" evidence="6">
    <location>
        <begin position="591"/>
        <end position="602"/>
    </location>
</feature>
<dbReference type="InterPro" id="IPR001138">
    <property type="entry name" value="Zn2Cys6_DnaBD"/>
</dbReference>
<dbReference type="CDD" id="cd12148">
    <property type="entry name" value="fungal_TF_MHR"/>
    <property type="match status" value="1"/>
</dbReference>
<reference evidence="8 9" key="1">
    <citation type="journal article" date="2018" name="Front. Microbiol.">
        <title>Genomic and genetic insights into a cosmopolitan fungus, Paecilomyces variotii (Eurotiales).</title>
        <authorList>
            <person name="Urquhart A.S."/>
            <person name="Mondo S.J."/>
            <person name="Makela M.R."/>
            <person name="Hane J.K."/>
            <person name="Wiebenga A."/>
            <person name="He G."/>
            <person name="Mihaltcheva S."/>
            <person name="Pangilinan J."/>
            <person name="Lipzen A."/>
            <person name="Barry K."/>
            <person name="de Vries R.P."/>
            <person name="Grigoriev I.V."/>
            <person name="Idnurm A."/>
        </authorList>
    </citation>
    <scope>NUCLEOTIDE SEQUENCE [LARGE SCALE GENOMIC DNA]</scope>
    <source>
        <strain evidence="8 9">CBS 101075</strain>
    </source>
</reference>
<keyword evidence="5" id="KW-0539">Nucleus</keyword>
<keyword evidence="1" id="KW-0479">Metal-binding</keyword>
<dbReference type="GO" id="GO:0045944">
    <property type="term" value="P:positive regulation of transcription by RNA polymerase II"/>
    <property type="evidence" value="ECO:0007669"/>
    <property type="project" value="TreeGrafter"/>
</dbReference>
<dbReference type="VEuPathDB" id="FungiDB:C8Q69DRAFT_213804"/>
<dbReference type="PROSITE" id="PS00463">
    <property type="entry name" value="ZN2_CY6_FUNGAL_1"/>
    <property type="match status" value="1"/>
</dbReference>
<dbReference type="GO" id="GO:0000981">
    <property type="term" value="F:DNA-binding transcription factor activity, RNA polymerase II-specific"/>
    <property type="evidence" value="ECO:0007669"/>
    <property type="project" value="InterPro"/>
</dbReference>
<dbReference type="PANTHER" id="PTHR47655:SF2">
    <property type="entry name" value="QUINIC ACID UTILIZATION ACTIVATOR"/>
    <property type="match status" value="1"/>
</dbReference>
<evidence type="ECO:0000256" key="4">
    <source>
        <dbReference type="ARBA" id="ARBA00023163"/>
    </source>
</evidence>
<keyword evidence="3" id="KW-0238">DNA-binding</keyword>
<dbReference type="GO" id="GO:0008270">
    <property type="term" value="F:zinc ion binding"/>
    <property type="evidence" value="ECO:0007669"/>
    <property type="project" value="InterPro"/>
</dbReference>
<dbReference type="InterPro" id="IPR007219">
    <property type="entry name" value="XnlR_reg_dom"/>
</dbReference>
<evidence type="ECO:0000259" key="7">
    <source>
        <dbReference type="PROSITE" id="PS50048"/>
    </source>
</evidence>
<dbReference type="InterPro" id="IPR052783">
    <property type="entry name" value="Metabolic/Drug-Res_Regulator"/>
</dbReference>
<dbReference type="PANTHER" id="PTHR47655">
    <property type="entry name" value="QUINIC ACID UTILIZATION ACTIVATOR"/>
    <property type="match status" value="1"/>
</dbReference>
<evidence type="ECO:0000256" key="1">
    <source>
        <dbReference type="ARBA" id="ARBA00022723"/>
    </source>
</evidence>
<dbReference type="PROSITE" id="PS50048">
    <property type="entry name" value="ZN2_CY6_FUNGAL_2"/>
    <property type="match status" value="1"/>
</dbReference>
<accession>A0A443HZ47</accession>
<evidence type="ECO:0000256" key="3">
    <source>
        <dbReference type="ARBA" id="ARBA00023125"/>
    </source>
</evidence>
<gene>
    <name evidence="8" type="ORF">C8Q69DRAFT_213804</name>
</gene>
<keyword evidence="2" id="KW-0805">Transcription regulation</keyword>